<organism evidence="9 10">
    <name type="scientific">Dictyocaulus viviparus</name>
    <name type="common">Bovine lungworm</name>
    <dbReference type="NCBI Taxonomy" id="29172"/>
    <lineage>
        <taxon>Eukaryota</taxon>
        <taxon>Metazoa</taxon>
        <taxon>Ecdysozoa</taxon>
        <taxon>Nematoda</taxon>
        <taxon>Chromadorea</taxon>
        <taxon>Rhabditida</taxon>
        <taxon>Rhabditina</taxon>
        <taxon>Rhabditomorpha</taxon>
        <taxon>Strongyloidea</taxon>
        <taxon>Metastrongylidae</taxon>
        <taxon>Dictyocaulus</taxon>
    </lineage>
</organism>
<feature type="transmembrane region" description="Helical" evidence="7">
    <location>
        <begin position="257"/>
        <end position="287"/>
    </location>
</feature>
<proteinExistence type="inferred from homology"/>
<dbReference type="PROSITE" id="PS50156">
    <property type="entry name" value="SSD"/>
    <property type="match status" value="1"/>
</dbReference>
<evidence type="ECO:0000259" key="8">
    <source>
        <dbReference type="PROSITE" id="PS50156"/>
    </source>
</evidence>
<protein>
    <submittedName>
        <fullName evidence="9">Patched family protein</fullName>
    </submittedName>
</protein>
<comment type="subcellular location">
    <subcellularLocation>
        <location evidence="1">Membrane</location>
        <topology evidence="1">Multi-pass membrane protein</topology>
    </subcellularLocation>
</comment>
<dbReference type="SUPFAM" id="SSF82866">
    <property type="entry name" value="Multidrug efflux transporter AcrB transmembrane domain"/>
    <property type="match status" value="2"/>
</dbReference>
<keyword evidence="4 7" id="KW-1133">Transmembrane helix</keyword>
<keyword evidence="6" id="KW-0325">Glycoprotein</keyword>
<evidence type="ECO:0000256" key="2">
    <source>
        <dbReference type="ARBA" id="ARBA00005585"/>
    </source>
</evidence>
<evidence type="ECO:0000256" key="1">
    <source>
        <dbReference type="ARBA" id="ARBA00004141"/>
    </source>
</evidence>
<feature type="transmembrane region" description="Helical" evidence="7">
    <location>
        <begin position="82"/>
        <end position="102"/>
    </location>
</feature>
<keyword evidence="10" id="KW-1185">Reference proteome</keyword>
<dbReference type="GO" id="GO:0005886">
    <property type="term" value="C:plasma membrane"/>
    <property type="evidence" value="ECO:0007669"/>
    <property type="project" value="TreeGrafter"/>
</dbReference>
<feature type="transmembrane region" description="Helical" evidence="7">
    <location>
        <begin position="549"/>
        <end position="569"/>
    </location>
</feature>
<keyword evidence="3 7" id="KW-0812">Transmembrane</keyword>
<keyword evidence="5 7" id="KW-0472">Membrane</keyword>
<dbReference type="Gene3D" id="1.20.1640.10">
    <property type="entry name" value="Multidrug efflux transporter AcrB transmembrane domain"/>
    <property type="match status" value="1"/>
</dbReference>
<dbReference type="InterPro" id="IPR003392">
    <property type="entry name" value="PTHD_SSD"/>
</dbReference>
<accession>A0A0D8Y8U3</accession>
<evidence type="ECO:0000313" key="10">
    <source>
        <dbReference type="Proteomes" id="UP000053766"/>
    </source>
</evidence>
<feature type="transmembrane region" description="Helical" evidence="7">
    <location>
        <begin position="575"/>
        <end position="595"/>
    </location>
</feature>
<dbReference type="GO" id="GO:0018996">
    <property type="term" value="P:molting cycle, collagen and cuticulin-based cuticle"/>
    <property type="evidence" value="ECO:0007669"/>
    <property type="project" value="TreeGrafter"/>
</dbReference>
<gene>
    <name evidence="9" type="ORF">DICVIV_01222</name>
</gene>
<evidence type="ECO:0000256" key="4">
    <source>
        <dbReference type="ARBA" id="ARBA00022989"/>
    </source>
</evidence>
<reference evidence="10" key="2">
    <citation type="journal article" date="2016" name="Sci. Rep.">
        <title>Dictyocaulus viviparus genome, variome and transcriptome elucidate lungworm biology and support future intervention.</title>
        <authorList>
            <person name="McNulty S.N."/>
            <person name="Strube C."/>
            <person name="Rosa B.A."/>
            <person name="Martin J.C."/>
            <person name="Tyagi R."/>
            <person name="Choi Y.J."/>
            <person name="Wang Q."/>
            <person name="Hallsworth Pepin K."/>
            <person name="Zhang X."/>
            <person name="Ozersky P."/>
            <person name="Wilson R.K."/>
            <person name="Sternberg P.W."/>
            <person name="Gasser R.B."/>
            <person name="Mitreva M."/>
        </authorList>
    </citation>
    <scope>NUCLEOTIDE SEQUENCE [LARGE SCALE GENOMIC DNA]</scope>
    <source>
        <strain evidence="10">HannoverDv2000</strain>
    </source>
</reference>
<dbReference type="PANTHER" id="PTHR10796:SF94">
    <property type="entry name" value="SSD DOMAIN-CONTAINING PROTEIN"/>
    <property type="match status" value="1"/>
</dbReference>
<dbReference type="AlphaFoldDB" id="A0A0D8Y8U3"/>
<dbReference type="PANTHER" id="PTHR10796">
    <property type="entry name" value="PATCHED-RELATED"/>
    <property type="match status" value="1"/>
</dbReference>
<comment type="similarity">
    <text evidence="2">Belongs to the patched family.</text>
</comment>
<evidence type="ECO:0000256" key="7">
    <source>
        <dbReference type="SAM" id="Phobius"/>
    </source>
</evidence>
<feature type="transmembrane region" description="Helical" evidence="7">
    <location>
        <begin position="231"/>
        <end position="251"/>
    </location>
</feature>
<evidence type="ECO:0000313" key="9">
    <source>
        <dbReference type="EMBL" id="KJH52637.1"/>
    </source>
</evidence>
<dbReference type="OrthoDB" id="6510177at2759"/>
<feature type="transmembrane region" description="Helical" evidence="7">
    <location>
        <begin position="317"/>
        <end position="335"/>
    </location>
</feature>
<feature type="domain" description="SSD" evidence="8">
    <location>
        <begin position="153"/>
        <end position="285"/>
    </location>
</feature>
<sequence>MLSNRLNKSFQYGPIENLEYVTLWYMTQADNSTERKKLQALQMTLFDLSRQDNFSEMISYDIYGDQIANMEMLRGTFYTVKFFASGVILMILFMAVVFNHIAWTSQERKFSAGVTNADVLRHIGKKKGLAKRYHFAKAILENIVRKFEWTPVLILGAIGAPAIATATCFSILGWVNFPFNSIMCITPFLVMGIGKPLIFSGVDDAFLLLHSWRRYGHLPAKERMRVVVYKVGPSMAITSVTNTLAFGIGVASPTPQMSAFCLCTSIAILLDFIFEFLIFCPLLVLYYKEREQKFSYNITWFSWESYINVLFSPLGRLLVVIFTFLLYTCALSGIIRMKPSFDPSKTFPRDSELLLSLHKFESIQREYTPVNFISSLPDLSNSYDIETFYEMVHRLESSEGCYGSERTQIVLRDFIEWENANNNSLSYEHLQLFLNQRQLSDRASVKYTKNNETLDFLRMNFIVICRGDLDWNRRAMKIDSMRKIIDEYPKFQSSLFDYDCTIYDLIITVKCSYMLSLSRGNKRRDSAEQQRESGQSLTSQRYYTVKASFSTLICITPLFFVPVYIIVAFAKTVCIVSALGLLHGIVIIPVCLSALNRNQKHLLDTAILDEQETMLHVK</sequence>
<dbReference type="Proteomes" id="UP000053766">
    <property type="component" value="Unassembled WGS sequence"/>
</dbReference>
<dbReference type="InterPro" id="IPR000731">
    <property type="entry name" value="SSD"/>
</dbReference>
<evidence type="ECO:0000256" key="6">
    <source>
        <dbReference type="ARBA" id="ARBA00023180"/>
    </source>
</evidence>
<dbReference type="Pfam" id="PF02460">
    <property type="entry name" value="Patched"/>
    <property type="match status" value="1"/>
</dbReference>
<evidence type="ECO:0000256" key="3">
    <source>
        <dbReference type="ARBA" id="ARBA00022692"/>
    </source>
</evidence>
<dbReference type="GO" id="GO:0030659">
    <property type="term" value="C:cytoplasmic vesicle membrane"/>
    <property type="evidence" value="ECO:0007669"/>
    <property type="project" value="TreeGrafter"/>
</dbReference>
<name>A0A0D8Y8U3_DICVI</name>
<dbReference type="InterPro" id="IPR051697">
    <property type="entry name" value="Patched_domain-protein"/>
</dbReference>
<evidence type="ECO:0000256" key="5">
    <source>
        <dbReference type="ARBA" id="ARBA00023136"/>
    </source>
</evidence>
<feature type="transmembrane region" description="Helical" evidence="7">
    <location>
        <begin position="187"/>
        <end position="210"/>
    </location>
</feature>
<feature type="transmembrane region" description="Helical" evidence="7">
    <location>
        <begin position="152"/>
        <end position="175"/>
    </location>
</feature>
<dbReference type="GO" id="GO:0006897">
    <property type="term" value="P:endocytosis"/>
    <property type="evidence" value="ECO:0007669"/>
    <property type="project" value="TreeGrafter"/>
</dbReference>
<reference evidence="9 10" key="1">
    <citation type="submission" date="2013-11" db="EMBL/GenBank/DDBJ databases">
        <title>Draft genome of the bovine lungworm Dictyocaulus viviparus.</title>
        <authorList>
            <person name="Mitreva M."/>
        </authorList>
    </citation>
    <scope>NUCLEOTIDE SEQUENCE [LARGE SCALE GENOMIC DNA]</scope>
    <source>
        <strain evidence="9 10">HannoverDv2000</strain>
    </source>
</reference>
<dbReference type="EMBL" id="KN716162">
    <property type="protein sequence ID" value="KJH52637.1"/>
    <property type="molecule type" value="Genomic_DNA"/>
</dbReference>